<reference evidence="2" key="1">
    <citation type="journal article" date="2022" name="bioRxiv">
        <title>Sequencing and chromosome-scale assembly of the giantPleurodeles waltlgenome.</title>
        <authorList>
            <person name="Brown T."/>
            <person name="Elewa A."/>
            <person name="Iarovenko S."/>
            <person name="Subramanian E."/>
            <person name="Araus A.J."/>
            <person name="Petzold A."/>
            <person name="Susuki M."/>
            <person name="Suzuki K.-i.T."/>
            <person name="Hayashi T."/>
            <person name="Toyoda A."/>
            <person name="Oliveira C."/>
            <person name="Osipova E."/>
            <person name="Leigh N.D."/>
            <person name="Simon A."/>
            <person name="Yun M.H."/>
        </authorList>
    </citation>
    <scope>NUCLEOTIDE SEQUENCE</scope>
    <source>
        <strain evidence="2">20211129_DDA</strain>
        <tissue evidence="2">Liver</tissue>
    </source>
</reference>
<feature type="region of interest" description="Disordered" evidence="1">
    <location>
        <begin position="278"/>
        <end position="311"/>
    </location>
</feature>
<organism evidence="2 3">
    <name type="scientific">Pleurodeles waltl</name>
    <name type="common">Iberian ribbed newt</name>
    <dbReference type="NCBI Taxonomy" id="8319"/>
    <lineage>
        <taxon>Eukaryota</taxon>
        <taxon>Metazoa</taxon>
        <taxon>Chordata</taxon>
        <taxon>Craniata</taxon>
        <taxon>Vertebrata</taxon>
        <taxon>Euteleostomi</taxon>
        <taxon>Amphibia</taxon>
        <taxon>Batrachia</taxon>
        <taxon>Caudata</taxon>
        <taxon>Salamandroidea</taxon>
        <taxon>Salamandridae</taxon>
        <taxon>Pleurodelinae</taxon>
        <taxon>Pleurodeles</taxon>
    </lineage>
</organism>
<proteinExistence type="predicted"/>
<evidence type="ECO:0000313" key="3">
    <source>
        <dbReference type="Proteomes" id="UP001066276"/>
    </source>
</evidence>
<dbReference type="Proteomes" id="UP001066276">
    <property type="component" value="Chromosome 1_2"/>
</dbReference>
<feature type="compositionally biased region" description="Gly residues" evidence="1">
    <location>
        <begin position="182"/>
        <end position="196"/>
    </location>
</feature>
<accession>A0AAV7WDR7</accession>
<evidence type="ECO:0000256" key="1">
    <source>
        <dbReference type="SAM" id="MobiDB-lite"/>
    </source>
</evidence>
<sequence length="311" mass="32560">MSICRLLLDHRCCHATAFSQSPGIPLFFYARRSPDSLLVPASLRHAVGAACFESISPCGGPRSPVGLTLGALREPVPRQRLSCRAGIGERGPGAASSRRDAGRHAALRPPAAAGTGLEPEHGVLLAGHLPRRARGRAGAEAPLPGRPDPRLLQGAEPADRGGRRHPRALRRHLRAHAAHGGLLRGGGGGHGPGPGGGHRHPRLGAQVHPGLRRPRPHRGGGGERRVPRPAAGQAAAVRAHPAGPQAGLLQDHPGVQAPQRALLPEVRLLALRGDLHAEPLRPAALTSEKAPQTSHPERGMENPPKNRGSRL</sequence>
<gene>
    <name evidence="2" type="ORF">NDU88_006259</name>
</gene>
<evidence type="ECO:0000313" key="2">
    <source>
        <dbReference type="EMBL" id="KAJ1210897.1"/>
    </source>
</evidence>
<keyword evidence="3" id="KW-1185">Reference proteome</keyword>
<comment type="caution">
    <text evidence="2">The sequence shown here is derived from an EMBL/GenBank/DDBJ whole genome shotgun (WGS) entry which is preliminary data.</text>
</comment>
<feature type="region of interest" description="Disordered" evidence="1">
    <location>
        <begin position="179"/>
        <end position="252"/>
    </location>
</feature>
<protein>
    <submittedName>
        <fullName evidence="2">Uncharacterized protein</fullName>
    </submittedName>
</protein>
<dbReference type="AlphaFoldDB" id="A0AAV7WDR7"/>
<feature type="region of interest" description="Disordered" evidence="1">
    <location>
        <begin position="134"/>
        <end position="165"/>
    </location>
</feature>
<feature type="compositionally biased region" description="Low complexity" evidence="1">
    <location>
        <begin position="228"/>
        <end position="246"/>
    </location>
</feature>
<name>A0AAV7WDR7_PLEWA</name>
<dbReference type="EMBL" id="JANPWB010000002">
    <property type="protein sequence ID" value="KAJ1210897.1"/>
    <property type="molecule type" value="Genomic_DNA"/>
</dbReference>
<feature type="region of interest" description="Disordered" evidence="1">
    <location>
        <begin position="84"/>
        <end position="119"/>
    </location>
</feature>